<evidence type="ECO:0000256" key="1">
    <source>
        <dbReference type="SAM" id="Phobius"/>
    </source>
</evidence>
<feature type="signal peptide" evidence="2">
    <location>
        <begin position="1"/>
        <end position="28"/>
    </location>
</feature>
<evidence type="ECO:0000313" key="4">
    <source>
        <dbReference type="EMBL" id="POB42146.1"/>
    </source>
</evidence>
<dbReference type="Proteomes" id="UP000237466">
    <property type="component" value="Unassembled WGS sequence"/>
</dbReference>
<dbReference type="NCBIfam" id="TIGR03503">
    <property type="entry name" value="TIGR03503 family protein"/>
    <property type="match status" value="1"/>
</dbReference>
<feature type="transmembrane region" description="Helical" evidence="1">
    <location>
        <begin position="383"/>
        <end position="405"/>
    </location>
</feature>
<dbReference type="AlphaFoldDB" id="A0A2S3QWB4"/>
<dbReference type="EMBL" id="PDGH01000146">
    <property type="protein sequence ID" value="POB42146.1"/>
    <property type="molecule type" value="Genomic_DNA"/>
</dbReference>
<keyword evidence="1" id="KW-0812">Transmembrane</keyword>
<dbReference type="EMBL" id="LOSH02000004">
    <property type="protein sequence ID" value="PNM67042.1"/>
    <property type="molecule type" value="Genomic_DNA"/>
</dbReference>
<dbReference type="InterPro" id="IPR020010">
    <property type="entry name" value="CHP03503"/>
</dbReference>
<keyword evidence="1" id="KW-1133">Transmembrane helix</keyword>
<sequence>MPLASIGESMLRTLSVVLLLLVSCVSHAATESTMSLLDNRFRVDPTIDQITFLIYRENPSQPVVLVRPDGRKYYAFKSYPNVRWYQEPAMDIISIDNPMPGPWQAVGKVSPKNNIRLISHLTLSTDVFPSRLYHGEVMKFTARLASDDKPLVLRDFLDRVNLKVTFTKFVENEQDLVKEARPVPIVIGDFSDDGTGLDERAGDGVFTVQLPIEVDPGKYRARITSGNGVFLRAKEQEVLVYPSPVSTTFIQSRDEGKPHSIVVSGEQGMVQPGSLAVHIEQSAPDDFVNYVQGQADKESLKVSMLLDSSQMIGIYGWKGEVFATDAATQRPLMFPISQQTFSVVKEVDIEAARKAKEAALAEQRRIEEEQRLLAQREADRKQAIMMIGIGNVVVILLGLVVWFVWGKLRAKRQAIPEMQLEVPKK</sequence>
<keyword evidence="2" id="KW-0732">Signal</keyword>
<dbReference type="Proteomes" id="UP000054370">
    <property type="component" value="Unassembled WGS sequence"/>
</dbReference>
<evidence type="ECO:0000313" key="5">
    <source>
        <dbReference type="Proteomes" id="UP000054370"/>
    </source>
</evidence>
<comment type="caution">
    <text evidence="4">The sequence shown here is derived from an EMBL/GenBank/DDBJ whole genome shotgun (WGS) entry which is preliminary data.</text>
</comment>
<dbReference type="NCBIfam" id="NF041940">
    <property type="entry name" value="choice_anch_X"/>
    <property type="match status" value="1"/>
</dbReference>
<protein>
    <submittedName>
        <fullName evidence="4">TIGR03503 family protein</fullName>
    </submittedName>
</protein>
<reference evidence="3 5" key="1">
    <citation type="submission" date="2017-12" db="EMBL/GenBank/DDBJ databases">
        <title>FDA dAtabase for Regulatory Grade micrObial Sequences (FDA-ARGOS): Supporting development and validation of Infectious Disease Dx tests.</title>
        <authorList>
            <person name="Hoffmann M."/>
            <person name="Allard M."/>
            <person name="Evans P."/>
            <person name="Brown E."/>
            <person name="Tallon L.J."/>
            <person name="Sadzewicz L."/>
            <person name="Sengamalay N."/>
            <person name="Ott S."/>
            <person name="Godinez A."/>
            <person name="Nagaraj S."/>
            <person name="Vavikolanu K."/>
            <person name="Aluvathingal J."/>
            <person name="Nadendla S."/>
            <person name="Hobson J."/>
            <person name="Sichtig H."/>
        </authorList>
    </citation>
    <scope>NUCLEOTIDE SEQUENCE [LARGE SCALE GENOMIC DNA]</scope>
    <source>
        <strain evidence="5">ATCC 29307</strain>
        <strain evidence="3">FDAARGOS_118</strain>
    </source>
</reference>
<name>A0A2S3QWB4_VIBVL</name>
<reference evidence="4 6" key="2">
    <citation type="journal article" date="2018" name="Front. Microbiol.">
        <title>Phylogeny of Vibrio vulnificus from the Analysis of the Core-Genome: Implications for Intra-Species Taxonomy.</title>
        <authorList>
            <person name="Roig F.J."/>
            <person name="Gonzalez-Candelas F."/>
            <person name="Sanjuan E."/>
            <person name="Fouz B."/>
            <person name="Feil E.J."/>
            <person name="Llorens C."/>
            <person name="Baker-Austin C."/>
            <person name="Oliver J.D."/>
            <person name="Danin-Poleg Y."/>
            <person name="Gibas C.J."/>
            <person name="Kashi Y."/>
            <person name="Gulig P.A."/>
            <person name="Morrison S.S."/>
            <person name="Amaro C."/>
        </authorList>
    </citation>
    <scope>NUCLEOTIDE SEQUENCE [LARGE SCALE GENOMIC DNA]</scope>
    <source>
        <strain evidence="4 6">CECT4608</strain>
    </source>
</reference>
<accession>A0A2S3QWB4</accession>
<keyword evidence="1" id="KW-0472">Membrane</keyword>
<keyword evidence="5" id="KW-1185">Reference proteome</keyword>
<gene>
    <name evidence="3" type="ORF">AL548_012285</name>
    <name evidence="4" type="ORF">CRN52_24520</name>
</gene>
<evidence type="ECO:0000313" key="6">
    <source>
        <dbReference type="Proteomes" id="UP000237466"/>
    </source>
</evidence>
<evidence type="ECO:0000256" key="2">
    <source>
        <dbReference type="SAM" id="SignalP"/>
    </source>
</evidence>
<proteinExistence type="predicted"/>
<feature type="chain" id="PRO_5030055273" evidence="2">
    <location>
        <begin position="29"/>
        <end position="425"/>
    </location>
</feature>
<evidence type="ECO:0000313" key="3">
    <source>
        <dbReference type="EMBL" id="PNM67042.1"/>
    </source>
</evidence>
<organism evidence="4 6">
    <name type="scientific">Vibrio vulnificus</name>
    <dbReference type="NCBI Taxonomy" id="672"/>
    <lineage>
        <taxon>Bacteria</taxon>
        <taxon>Pseudomonadati</taxon>
        <taxon>Pseudomonadota</taxon>
        <taxon>Gammaproteobacteria</taxon>
        <taxon>Vibrionales</taxon>
        <taxon>Vibrionaceae</taxon>
        <taxon>Vibrio</taxon>
    </lineage>
</organism>